<dbReference type="InterPro" id="IPR022398">
    <property type="entry name" value="Peptidase_S8_His-AS"/>
</dbReference>
<dbReference type="OrthoDB" id="9798386at2"/>
<feature type="active site" description="Charge relay system" evidence="5">
    <location>
        <position position="220"/>
    </location>
</feature>
<dbReference type="PROSITE" id="PS51257">
    <property type="entry name" value="PROKAR_LIPOPROTEIN"/>
    <property type="match status" value="1"/>
</dbReference>
<evidence type="ECO:0000256" key="6">
    <source>
        <dbReference type="SAM" id="MobiDB-lite"/>
    </source>
</evidence>
<dbReference type="EMBL" id="PISP01000003">
    <property type="protein sequence ID" value="PKD43045.1"/>
    <property type="molecule type" value="Genomic_DNA"/>
</dbReference>
<evidence type="ECO:0000256" key="2">
    <source>
        <dbReference type="ARBA" id="ARBA00022670"/>
    </source>
</evidence>
<dbReference type="InterPro" id="IPR034193">
    <property type="entry name" value="PCSK9_ProteinaseK-like"/>
</dbReference>
<dbReference type="GO" id="GO:0004252">
    <property type="term" value="F:serine-type endopeptidase activity"/>
    <property type="evidence" value="ECO:0007669"/>
    <property type="project" value="UniProtKB-UniRule"/>
</dbReference>
<evidence type="ECO:0000313" key="10">
    <source>
        <dbReference type="Proteomes" id="UP000233398"/>
    </source>
</evidence>
<feature type="region of interest" description="Disordered" evidence="6">
    <location>
        <begin position="393"/>
        <end position="412"/>
    </location>
</feature>
<organism evidence="9 10">
    <name type="scientific">Rhodohalobacter barkolensis</name>
    <dbReference type="NCBI Taxonomy" id="2053187"/>
    <lineage>
        <taxon>Bacteria</taxon>
        <taxon>Pseudomonadati</taxon>
        <taxon>Balneolota</taxon>
        <taxon>Balneolia</taxon>
        <taxon>Balneolales</taxon>
        <taxon>Balneolaceae</taxon>
        <taxon>Rhodohalobacter</taxon>
    </lineage>
</organism>
<comment type="similarity">
    <text evidence="1 5">Belongs to the peptidase S8 family.</text>
</comment>
<evidence type="ECO:0000259" key="7">
    <source>
        <dbReference type="Pfam" id="PF00082"/>
    </source>
</evidence>
<dbReference type="InterPro" id="IPR036852">
    <property type="entry name" value="Peptidase_S8/S53_dom_sf"/>
</dbReference>
<dbReference type="PRINTS" id="PR00723">
    <property type="entry name" value="SUBTILISIN"/>
</dbReference>
<accession>A0A2N0VFT2</accession>
<keyword evidence="3 5" id="KW-0378">Hydrolase</keyword>
<dbReference type="InterPro" id="IPR037045">
    <property type="entry name" value="S8pro/Inhibitor_I9_sf"/>
</dbReference>
<feature type="compositionally biased region" description="Acidic residues" evidence="6">
    <location>
        <begin position="138"/>
        <end position="156"/>
    </location>
</feature>
<dbReference type="InterPro" id="IPR010259">
    <property type="entry name" value="S8pro/Inhibitor_I9"/>
</dbReference>
<dbReference type="InterPro" id="IPR050131">
    <property type="entry name" value="Peptidase_S8_subtilisin-like"/>
</dbReference>
<dbReference type="Pfam" id="PF00082">
    <property type="entry name" value="Peptidase_S8"/>
    <property type="match status" value="1"/>
</dbReference>
<dbReference type="CDD" id="cd04077">
    <property type="entry name" value="Peptidases_S8_PCSK9_ProteinaseK_like"/>
    <property type="match status" value="1"/>
</dbReference>
<dbReference type="PANTHER" id="PTHR43806:SF11">
    <property type="entry name" value="CEREVISIN-RELATED"/>
    <property type="match status" value="1"/>
</dbReference>
<dbReference type="SUPFAM" id="SSF52743">
    <property type="entry name" value="Subtilisin-like"/>
    <property type="match status" value="1"/>
</dbReference>
<evidence type="ECO:0000256" key="5">
    <source>
        <dbReference type="PROSITE-ProRule" id="PRU01240"/>
    </source>
</evidence>
<feature type="active site" description="Charge relay system" evidence="5">
    <location>
        <position position="374"/>
    </location>
</feature>
<keyword evidence="10" id="KW-1185">Reference proteome</keyword>
<keyword evidence="4 5" id="KW-0720">Serine protease</keyword>
<feature type="domain" description="Peptidase S8/S53" evidence="7">
    <location>
        <begin position="182"/>
        <end position="384"/>
    </location>
</feature>
<dbReference type="PROSITE" id="PS00137">
    <property type="entry name" value="SUBTILASE_HIS"/>
    <property type="match status" value="1"/>
</dbReference>
<gene>
    <name evidence="9" type="ORF">CWD77_10435</name>
</gene>
<protein>
    <submittedName>
        <fullName evidence="9">Peptidase S8</fullName>
    </submittedName>
</protein>
<dbReference type="Gene3D" id="3.40.50.200">
    <property type="entry name" value="Peptidase S8/S53 domain"/>
    <property type="match status" value="1"/>
</dbReference>
<comment type="caution">
    <text evidence="9">The sequence shown here is derived from an EMBL/GenBank/DDBJ whole genome shotgun (WGS) entry which is preliminary data.</text>
</comment>
<feature type="domain" description="Inhibitor I9" evidence="8">
    <location>
        <begin position="48"/>
        <end position="126"/>
    </location>
</feature>
<reference evidence="9 10" key="1">
    <citation type="submission" date="2017-11" db="EMBL/GenBank/DDBJ databases">
        <title>Rhodohalobacter 15182 sp. nov., isolated from a salt lake.</title>
        <authorList>
            <person name="Han S."/>
        </authorList>
    </citation>
    <scope>NUCLEOTIDE SEQUENCE [LARGE SCALE GENOMIC DNA]</scope>
    <source>
        <strain evidence="9 10">15182</strain>
    </source>
</reference>
<evidence type="ECO:0000256" key="3">
    <source>
        <dbReference type="ARBA" id="ARBA00022801"/>
    </source>
</evidence>
<evidence type="ECO:0000313" key="9">
    <source>
        <dbReference type="EMBL" id="PKD43045.1"/>
    </source>
</evidence>
<name>A0A2N0VFT2_9BACT</name>
<dbReference type="AlphaFoldDB" id="A0A2N0VFT2"/>
<dbReference type="PANTHER" id="PTHR43806">
    <property type="entry name" value="PEPTIDASE S8"/>
    <property type="match status" value="1"/>
</dbReference>
<dbReference type="InterPro" id="IPR023828">
    <property type="entry name" value="Peptidase_S8_Ser-AS"/>
</dbReference>
<dbReference type="PROSITE" id="PS51892">
    <property type="entry name" value="SUBTILASE"/>
    <property type="match status" value="1"/>
</dbReference>
<evidence type="ECO:0000256" key="4">
    <source>
        <dbReference type="ARBA" id="ARBA00022825"/>
    </source>
</evidence>
<feature type="region of interest" description="Disordered" evidence="6">
    <location>
        <begin position="127"/>
        <end position="160"/>
    </location>
</feature>
<evidence type="ECO:0000259" key="8">
    <source>
        <dbReference type="Pfam" id="PF05922"/>
    </source>
</evidence>
<dbReference type="GO" id="GO:0006508">
    <property type="term" value="P:proteolysis"/>
    <property type="evidence" value="ECO:0007669"/>
    <property type="project" value="UniProtKB-KW"/>
</dbReference>
<dbReference type="InterPro" id="IPR000209">
    <property type="entry name" value="Peptidase_S8/S53_dom"/>
</dbReference>
<evidence type="ECO:0000256" key="1">
    <source>
        <dbReference type="ARBA" id="ARBA00011073"/>
    </source>
</evidence>
<dbReference type="InterPro" id="IPR015500">
    <property type="entry name" value="Peptidase_S8_subtilisin-rel"/>
</dbReference>
<dbReference type="GO" id="GO:0005615">
    <property type="term" value="C:extracellular space"/>
    <property type="evidence" value="ECO:0007669"/>
    <property type="project" value="TreeGrafter"/>
</dbReference>
<dbReference type="Pfam" id="PF05922">
    <property type="entry name" value="Inhibitor_I9"/>
    <property type="match status" value="1"/>
</dbReference>
<feature type="active site" description="Charge relay system" evidence="5">
    <location>
        <position position="184"/>
    </location>
</feature>
<dbReference type="PROSITE" id="PS00138">
    <property type="entry name" value="SUBTILASE_SER"/>
    <property type="match status" value="1"/>
</dbReference>
<proteinExistence type="inferred from homology"/>
<sequence length="412" mass="42345">MRRQLKWTLAIAVLLIGMIGYGCSNVTETDLNEPEEELLEAGSIIDGSYIVVMKPDEKELESKGKVYIENFRTSLMADAGIANDRVTSTYSNALYGFSANLDENQLSLLEKDDRVSYVEADKVVTLAPPCGTPNGGPCDDDPDDGDGDDGGDDGGDTEAIVPWGIDRVGGAVTYSGSAVSWVIDTGIQLDHPDLNVDSNRGFTAFSSGPDGKDAGDRNGHGTHVAGTIGGQNGILGVASGVVQVPVKVLDRRGSGSISGVIAGVDYVAANASSGDVANMSLGGGTSQALDDAVVNAANQGVLFSVAAGNSSTWAEDSSPARVEHPNVWTIAATDSNDNFASFSNYGPPTSHAAPGVDVESTWNDGGYNTISGTSMAAPHVAGILLVNNGSVNSDGQSSAAPNGDNYPIASHN</sequence>
<keyword evidence="2 5" id="KW-0645">Protease</keyword>
<dbReference type="RefSeq" id="WP_101073520.1">
    <property type="nucleotide sequence ID" value="NZ_PISP01000003.1"/>
</dbReference>
<dbReference type="Gene3D" id="3.30.70.80">
    <property type="entry name" value="Peptidase S8 propeptide/proteinase inhibitor I9"/>
    <property type="match status" value="1"/>
</dbReference>
<dbReference type="Proteomes" id="UP000233398">
    <property type="component" value="Unassembled WGS sequence"/>
</dbReference>
<dbReference type="SUPFAM" id="SSF54897">
    <property type="entry name" value="Protease propeptides/inhibitors"/>
    <property type="match status" value="1"/>
</dbReference>